<dbReference type="InterPro" id="IPR016181">
    <property type="entry name" value="Acyl_CoA_acyltransferase"/>
</dbReference>
<dbReference type="RefSeq" id="WP_131184186.1">
    <property type="nucleotide sequence ID" value="NZ_QJUO01000010.1"/>
</dbReference>
<gene>
    <name evidence="2" type="ORF">DNJ96_11075</name>
</gene>
<comment type="caution">
    <text evidence="2">The sequence shown here is derived from an EMBL/GenBank/DDBJ whole genome shotgun (WGS) entry which is preliminary data.</text>
</comment>
<evidence type="ECO:0000313" key="2">
    <source>
        <dbReference type="EMBL" id="TBU95986.1"/>
    </source>
</evidence>
<name>A0A4Q9R7I9_9GAMM</name>
<dbReference type="Gene3D" id="3.40.630.30">
    <property type="match status" value="1"/>
</dbReference>
<dbReference type="EMBL" id="QJUP01000014">
    <property type="protein sequence ID" value="TBU95986.1"/>
    <property type="molecule type" value="Genomic_DNA"/>
</dbReference>
<sequence>MSAAVRILDSAHAREARSLLYQAYLYEPTFAYLFESARPGYERRLRATVRALVSQHFAQQQPAIGLLLEDRLIAVALIAPPQRRLAITESWLWRLRMLLYAGLGSTRRYIDYQRTLLASLPPGPFHVLPLIGVHPQYQGQQYGEQLLQAVHEWCVEDKQSQGLVIDTGNPHYLDYFREQGYEELGQIAIGPVLEHVFFHAATRE</sequence>
<organism evidence="2 3">
    <name type="scientific">Stutzerimonas kirkiae</name>
    <dbReference type="NCBI Taxonomy" id="2211392"/>
    <lineage>
        <taxon>Bacteria</taxon>
        <taxon>Pseudomonadati</taxon>
        <taxon>Pseudomonadota</taxon>
        <taxon>Gammaproteobacteria</taxon>
        <taxon>Pseudomonadales</taxon>
        <taxon>Pseudomonadaceae</taxon>
        <taxon>Stutzerimonas</taxon>
    </lineage>
</organism>
<evidence type="ECO:0000313" key="3">
    <source>
        <dbReference type="Proteomes" id="UP000292639"/>
    </source>
</evidence>
<reference evidence="2 3" key="1">
    <citation type="submission" date="2018-06" db="EMBL/GenBank/DDBJ databases">
        <title>Three novel Pseudomonas species isolated from symptomatic oak.</title>
        <authorList>
            <person name="Bueno-Gonzalez V."/>
            <person name="Brady C."/>
        </authorList>
    </citation>
    <scope>NUCLEOTIDE SEQUENCE [LARGE SCALE GENOMIC DNA]</scope>
    <source>
        <strain evidence="2 3">P17C</strain>
    </source>
</reference>
<proteinExistence type="predicted"/>
<dbReference type="OrthoDB" id="6195612at2"/>
<feature type="domain" description="N-acetyltransferase" evidence="1">
    <location>
        <begin position="123"/>
        <end position="181"/>
    </location>
</feature>
<protein>
    <submittedName>
        <fullName evidence="2">GNAT family N-acetyltransferase</fullName>
    </submittedName>
</protein>
<dbReference type="Proteomes" id="UP000292639">
    <property type="component" value="Unassembled WGS sequence"/>
</dbReference>
<dbReference type="Pfam" id="PF00583">
    <property type="entry name" value="Acetyltransf_1"/>
    <property type="match status" value="1"/>
</dbReference>
<accession>A0A4Q9R7I9</accession>
<evidence type="ECO:0000259" key="1">
    <source>
        <dbReference type="Pfam" id="PF00583"/>
    </source>
</evidence>
<dbReference type="InterPro" id="IPR000182">
    <property type="entry name" value="GNAT_dom"/>
</dbReference>
<dbReference type="SUPFAM" id="SSF55729">
    <property type="entry name" value="Acyl-CoA N-acyltransferases (Nat)"/>
    <property type="match status" value="1"/>
</dbReference>
<keyword evidence="3" id="KW-1185">Reference proteome</keyword>
<dbReference type="AlphaFoldDB" id="A0A4Q9R7I9"/>
<dbReference type="GO" id="GO:0016747">
    <property type="term" value="F:acyltransferase activity, transferring groups other than amino-acyl groups"/>
    <property type="evidence" value="ECO:0007669"/>
    <property type="project" value="InterPro"/>
</dbReference>
<keyword evidence="2" id="KW-0808">Transferase</keyword>